<evidence type="ECO:0000313" key="2">
    <source>
        <dbReference type="EMBL" id="KAG8579668.1"/>
    </source>
</evidence>
<reference evidence="2" key="1">
    <citation type="thesis" date="2020" institute="ProQuest LLC" country="789 East Eisenhower Parkway, Ann Arbor, MI, USA">
        <title>Comparative Genomics and Chromosome Evolution.</title>
        <authorList>
            <person name="Mudd A.B."/>
        </authorList>
    </citation>
    <scope>NUCLEOTIDE SEQUENCE</scope>
    <source>
        <strain evidence="2">237g6f4</strain>
        <tissue evidence="2">Blood</tissue>
    </source>
</reference>
<dbReference type="InterPro" id="IPR026728">
    <property type="entry name" value="BLTP3A/B"/>
</dbReference>
<name>A0AAV7C5K0_ENGPU</name>
<protein>
    <submittedName>
        <fullName evidence="2">Uncharacterized protein</fullName>
    </submittedName>
</protein>
<dbReference type="PANTHER" id="PTHR22774:SF17">
    <property type="entry name" value="BRIDGE-LIKE LIPID TRANSFER PROTEIN FAMILY MEMBER 3B"/>
    <property type="match status" value="1"/>
</dbReference>
<dbReference type="AlphaFoldDB" id="A0AAV7C5K0"/>
<proteinExistence type="predicted"/>
<accession>A0AAV7C5K0</accession>
<evidence type="ECO:0000313" key="3">
    <source>
        <dbReference type="Proteomes" id="UP000824782"/>
    </source>
</evidence>
<gene>
    <name evidence="2" type="ORF">GDO81_010995</name>
</gene>
<dbReference type="Pfam" id="PF24917">
    <property type="entry name" value="BLTP3A_B"/>
    <property type="match status" value="1"/>
</dbReference>
<dbReference type="Proteomes" id="UP000824782">
    <property type="component" value="Unassembled WGS sequence"/>
</dbReference>
<evidence type="ECO:0000256" key="1">
    <source>
        <dbReference type="SAM" id="MobiDB-lite"/>
    </source>
</evidence>
<comment type="caution">
    <text evidence="2">The sequence shown here is derived from an EMBL/GenBank/DDBJ whole genome shotgun (WGS) entry which is preliminary data.</text>
</comment>
<organism evidence="2 3">
    <name type="scientific">Engystomops pustulosus</name>
    <name type="common">Tungara frog</name>
    <name type="synonym">Physalaemus pustulosus</name>
    <dbReference type="NCBI Taxonomy" id="76066"/>
    <lineage>
        <taxon>Eukaryota</taxon>
        <taxon>Metazoa</taxon>
        <taxon>Chordata</taxon>
        <taxon>Craniata</taxon>
        <taxon>Vertebrata</taxon>
        <taxon>Euteleostomi</taxon>
        <taxon>Amphibia</taxon>
        <taxon>Batrachia</taxon>
        <taxon>Anura</taxon>
        <taxon>Neobatrachia</taxon>
        <taxon>Hyloidea</taxon>
        <taxon>Leptodactylidae</taxon>
        <taxon>Leiuperinae</taxon>
        <taxon>Engystomops</taxon>
    </lineage>
</organism>
<sequence>MSVVVFKIVSVNCGIDIKGEDVAVGLQVNQVIPKQLGNVSVRQYLSRSLNSDQKSSPAQRKSCPEISLRLETGPSAKRYSPLAAENGFLQCQVADFGSEFLTSTLANIHHFIDDDSVPEVMPMKIRVQKAKLHLQDDSPKNNNSDPEPEPIVLNIQDLLVERYDDGSFCIKGNGDTSTDTSTNLKELKEIPALISDSTKSIQHRSTQTLCDSPAPPQQLDVRGGSRDRKTPVISMEQVRYPSASLEGPSSDVLIIVLDVDLGFTLKLLSSFSVSTMGIVAPNRSTDGSDGGKVGSHGARFVLVLAYMDHGLNRTL</sequence>
<feature type="region of interest" description="Disordered" evidence="1">
    <location>
        <begin position="206"/>
        <end position="228"/>
    </location>
</feature>
<keyword evidence="3" id="KW-1185">Reference proteome</keyword>
<dbReference type="EMBL" id="WNYA01000004">
    <property type="protein sequence ID" value="KAG8579668.1"/>
    <property type="molecule type" value="Genomic_DNA"/>
</dbReference>
<dbReference type="PANTHER" id="PTHR22774">
    <property type="entry name" value="CHOREIN N-TERMINAL DOMAIN-CONTAINING PROTEIN"/>
    <property type="match status" value="1"/>
</dbReference>